<reference evidence="2" key="2">
    <citation type="submission" date="2017-05" db="EMBL/GenBank/DDBJ databases">
        <authorList>
            <consortium name="The Broad Institute Genomics Platform"/>
            <consortium name="The Broad Institute Genomic Center for Infectious Diseases"/>
            <person name="Earl A."/>
            <person name="Manson A."/>
            <person name="Schwartman J."/>
            <person name="Gilmore M."/>
            <person name="Abouelleil A."/>
            <person name="Cao P."/>
            <person name="Chapman S."/>
            <person name="Cusick C."/>
            <person name="Shea T."/>
            <person name="Young S."/>
            <person name="Neafsey D."/>
            <person name="Nusbaum C."/>
            <person name="Birren B."/>
        </authorList>
    </citation>
    <scope>NUCLEOTIDE SEQUENCE</scope>
    <source>
        <strain evidence="2">9E7_DIV0242</strain>
    </source>
</reference>
<sequence length="274" mass="30536">MKNQEIKLIISDIDGTILDDCHSLDTELKDNIQQLKAKEIPFILASARSPKGIFPIAESLDLADNPIACYNGALIVKGSSRYQTLIEHQLAHDEVSMIVDIIVNQFPEVSINLYSGADWYVNTLDKWTAIEAAITKETPEAANLQLLLLKKHVPVHKLLLVEEADVIKKVHDYMQNLHLFNSSFYLSKDNYLEVTSKQVSKEKALVEVADYYNVPLAQTMSIGDNFNDIPMLKLAGLGVAMSNAPQEVKWCADVETKTNNDNGVSAAIQKYVFA</sequence>
<accession>A0A242K984</accession>
<dbReference type="PROSITE" id="PS01229">
    <property type="entry name" value="COF_2"/>
    <property type="match status" value="1"/>
</dbReference>
<name>A0A242K984_9ENTE</name>
<evidence type="ECO:0000313" key="3">
    <source>
        <dbReference type="Proteomes" id="UP000195141"/>
    </source>
</evidence>
<dbReference type="EMBL" id="CP147247">
    <property type="protein sequence ID" value="WYJ91325.1"/>
    <property type="molecule type" value="Genomic_DNA"/>
</dbReference>
<dbReference type="Proteomes" id="UP000195141">
    <property type="component" value="Chromosome"/>
</dbReference>
<dbReference type="Pfam" id="PF08282">
    <property type="entry name" value="Hydrolase_3"/>
    <property type="match status" value="1"/>
</dbReference>
<reference evidence="2" key="3">
    <citation type="submission" date="2024-03" db="EMBL/GenBank/DDBJ databases">
        <title>The Genome Sequence of Enterococcus sp. DIV0242b.</title>
        <authorList>
            <consortium name="The Broad Institute Genomics Platform"/>
            <consortium name="The Broad Institute Microbial Omics Core"/>
            <consortium name="The Broad Institute Genomic Center for Infectious Diseases"/>
            <person name="Earl A."/>
            <person name="Manson A."/>
            <person name="Gilmore M."/>
            <person name="Schwartman J."/>
            <person name="Shea T."/>
            <person name="Abouelleil A."/>
            <person name="Cao P."/>
            <person name="Chapman S."/>
            <person name="Cusick C."/>
            <person name="Young S."/>
            <person name="Neafsey D."/>
            <person name="Nusbaum C."/>
            <person name="Birren B."/>
        </authorList>
    </citation>
    <scope>NUCLEOTIDE SEQUENCE</scope>
    <source>
        <strain evidence="2">9E7_DIV0242</strain>
    </source>
</reference>
<dbReference type="InterPro" id="IPR006379">
    <property type="entry name" value="HAD-SF_hydro_IIB"/>
</dbReference>
<proteinExistence type="predicted"/>
<dbReference type="Gene3D" id="3.30.1240.10">
    <property type="match status" value="1"/>
</dbReference>
<dbReference type="InterPro" id="IPR036412">
    <property type="entry name" value="HAD-like_sf"/>
</dbReference>
<protein>
    <recommendedName>
        <fullName evidence="4">HAD superfamily hydrolase</fullName>
    </recommendedName>
</protein>
<evidence type="ECO:0000313" key="1">
    <source>
        <dbReference type="EMBL" id="OTP17712.1"/>
    </source>
</evidence>
<dbReference type="CDD" id="cd07516">
    <property type="entry name" value="HAD_Pase"/>
    <property type="match status" value="1"/>
</dbReference>
<dbReference type="OrthoDB" id="9790031at2"/>
<keyword evidence="3" id="KW-1185">Reference proteome</keyword>
<gene>
    <name evidence="1" type="ORF">A5888_001850</name>
    <name evidence="2" type="ORF">A5888_003093</name>
</gene>
<dbReference type="PANTHER" id="PTHR10000">
    <property type="entry name" value="PHOSPHOSERINE PHOSPHATASE"/>
    <property type="match status" value="1"/>
</dbReference>
<dbReference type="NCBIfam" id="TIGR00099">
    <property type="entry name" value="Cof-subfamily"/>
    <property type="match status" value="1"/>
</dbReference>
<organism evidence="1">
    <name type="scientific">Candidatus Enterococcus clewellii</name>
    <dbReference type="NCBI Taxonomy" id="1834193"/>
    <lineage>
        <taxon>Bacteria</taxon>
        <taxon>Bacillati</taxon>
        <taxon>Bacillota</taxon>
        <taxon>Bacilli</taxon>
        <taxon>Lactobacillales</taxon>
        <taxon>Enterococcaceae</taxon>
        <taxon>Enterococcus</taxon>
    </lineage>
</organism>
<dbReference type="GO" id="GO:0000287">
    <property type="term" value="F:magnesium ion binding"/>
    <property type="evidence" value="ECO:0007669"/>
    <property type="project" value="TreeGrafter"/>
</dbReference>
<reference evidence="1" key="1">
    <citation type="submission" date="2017-05" db="EMBL/GenBank/DDBJ databases">
        <title>The Genome Sequence of Enterococcus sp. 9E7_DIV0242.</title>
        <authorList>
            <consortium name="The Broad Institute Genomics Platform"/>
            <consortium name="The Broad Institute Genomic Center for Infectious Diseases"/>
            <person name="Earl A."/>
            <person name="Manson A."/>
            <person name="Schwartman J."/>
            <person name="Gilmore M."/>
            <person name="Abouelleil A."/>
            <person name="Cao P."/>
            <person name="Chapman S."/>
            <person name="Cusick C."/>
            <person name="Shea T."/>
            <person name="Young S."/>
            <person name="Neafsey D."/>
            <person name="Nusbaum C."/>
            <person name="Birren B."/>
        </authorList>
    </citation>
    <scope>NUCLEOTIDE SEQUENCE [LARGE SCALE GENOMIC DNA]</scope>
    <source>
        <strain evidence="1">9E7_DIV0242</strain>
    </source>
</reference>
<dbReference type="InterPro" id="IPR023214">
    <property type="entry name" value="HAD_sf"/>
</dbReference>
<dbReference type="SFLD" id="SFLDG01140">
    <property type="entry name" value="C2.B:_Phosphomannomutase_and_P"/>
    <property type="match status" value="1"/>
</dbReference>
<dbReference type="AlphaFoldDB" id="A0A242K984"/>
<dbReference type="InterPro" id="IPR000150">
    <property type="entry name" value="Cof"/>
</dbReference>
<dbReference type="PANTHER" id="PTHR10000:SF8">
    <property type="entry name" value="HAD SUPERFAMILY HYDROLASE-LIKE, TYPE 3"/>
    <property type="match status" value="1"/>
</dbReference>
<evidence type="ECO:0008006" key="4">
    <source>
        <dbReference type="Google" id="ProtNLM"/>
    </source>
</evidence>
<dbReference type="EMBL" id="NGMM01000002">
    <property type="protein sequence ID" value="OTP17712.1"/>
    <property type="molecule type" value="Genomic_DNA"/>
</dbReference>
<dbReference type="SUPFAM" id="SSF56784">
    <property type="entry name" value="HAD-like"/>
    <property type="match status" value="1"/>
</dbReference>
<dbReference type="SFLD" id="SFLDS00003">
    <property type="entry name" value="Haloacid_Dehalogenase"/>
    <property type="match status" value="1"/>
</dbReference>
<dbReference type="RefSeq" id="WP_086348932.1">
    <property type="nucleotide sequence ID" value="NZ_CP147247.1"/>
</dbReference>
<dbReference type="Gene3D" id="3.40.50.1000">
    <property type="entry name" value="HAD superfamily/HAD-like"/>
    <property type="match status" value="1"/>
</dbReference>
<dbReference type="NCBIfam" id="TIGR01484">
    <property type="entry name" value="HAD-SF-IIB"/>
    <property type="match status" value="1"/>
</dbReference>
<dbReference type="GO" id="GO:0016791">
    <property type="term" value="F:phosphatase activity"/>
    <property type="evidence" value="ECO:0007669"/>
    <property type="project" value="TreeGrafter"/>
</dbReference>
<evidence type="ECO:0000313" key="2">
    <source>
        <dbReference type="EMBL" id="WYJ91325.1"/>
    </source>
</evidence>
<dbReference type="GO" id="GO:0005829">
    <property type="term" value="C:cytosol"/>
    <property type="evidence" value="ECO:0007669"/>
    <property type="project" value="TreeGrafter"/>
</dbReference>